<dbReference type="EMBL" id="KV417576">
    <property type="protein sequence ID" value="KZP18038.1"/>
    <property type="molecule type" value="Genomic_DNA"/>
</dbReference>
<gene>
    <name evidence="5" type="ORF">FIBSPDRAFT_663399</name>
</gene>
<proteinExistence type="inferred from homology"/>
<dbReference type="InterPro" id="IPR003653">
    <property type="entry name" value="Peptidase_C48_C"/>
</dbReference>
<dbReference type="GO" id="GO:0019783">
    <property type="term" value="F:ubiquitin-like protein peptidase activity"/>
    <property type="evidence" value="ECO:0007669"/>
    <property type="project" value="UniProtKB-ARBA"/>
</dbReference>
<protein>
    <submittedName>
        <fullName evidence="5">Cysteine proteinase</fullName>
    </submittedName>
</protein>
<accession>A0A166GPH5</accession>
<reference evidence="5 6" key="1">
    <citation type="journal article" date="2016" name="Mol. Biol. Evol.">
        <title>Comparative Genomics of Early-Diverging Mushroom-Forming Fungi Provides Insights into the Origins of Lignocellulose Decay Capabilities.</title>
        <authorList>
            <person name="Nagy L.G."/>
            <person name="Riley R."/>
            <person name="Tritt A."/>
            <person name="Adam C."/>
            <person name="Daum C."/>
            <person name="Floudas D."/>
            <person name="Sun H."/>
            <person name="Yadav J.S."/>
            <person name="Pangilinan J."/>
            <person name="Larsson K.H."/>
            <person name="Matsuura K."/>
            <person name="Barry K."/>
            <person name="Labutti K."/>
            <person name="Kuo R."/>
            <person name="Ohm R.A."/>
            <person name="Bhattacharya S.S."/>
            <person name="Shirouzu T."/>
            <person name="Yoshinaga Y."/>
            <person name="Martin F.M."/>
            <person name="Grigoriev I.V."/>
            <person name="Hibbett D.S."/>
        </authorList>
    </citation>
    <scope>NUCLEOTIDE SEQUENCE [LARGE SCALE GENOMIC DNA]</scope>
    <source>
        <strain evidence="5 6">CBS 109695</strain>
    </source>
</reference>
<dbReference type="InterPro" id="IPR038765">
    <property type="entry name" value="Papain-like_cys_pep_sf"/>
</dbReference>
<dbReference type="OrthoDB" id="442460at2759"/>
<keyword evidence="2" id="KW-0645">Protease</keyword>
<evidence type="ECO:0000259" key="4">
    <source>
        <dbReference type="PROSITE" id="PS50600"/>
    </source>
</evidence>
<comment type="similarity">
    <text evidence="1">Belongs to the peptidase C48 family.</text>
</comment>
<feature type="domain" description="Ubiquitin-like protease family profile" evidence="4">
    <location>
        <begin position="2"/>
        <end position="112"/>
    </location>
</feature>
<feature type="non-terminal residue" evidence="5">
    <location>
        <position position="1"/>
    </location>
</feature>
<evidence type="ECO:0000256" key="3">
    <source>
        <dbReference type="ARBA" id="ARBA00022801"/>
    </source>
</evidence>
<evidence type="ECO:0000313" key="5">
    <source>
        <dbReference type="EMBL" id="KZP18038.1"/>
    </source>
</evidence>
<keyword evidence="3" id="KW-0378">Hydrolase</keyword>
<feature type="non-terminal residue" evidence="5">
    <location>
        <position position="112"/>
    </location>
</feature>
<dbReference type="STRING" id="436010.A0A166GPH5"/>
<organism evidence="5 6">
    <name type="scientific">Athelia psychrophila</name>
    <dbReference type="NCBI Taxonomy" id="1759441"/>
    <lineage>
        <taxon>Eukaryota</taxon>
        <taxon>Fungi</taxon>
        <taxon>Dikarya</taxon>
        <taxon>Basidiomycota</taxon>
        <taxon>Agaricomycotina</taxon>
        <taxon>Agaricomycetes</taxon>
        <taxon>Agaricomycetidae</taxon>
        <taxon>Atheliales</taxon>
        <taxon>Atheliaceae</taxon>
        <taxon>Athelia</taxon>
    </lineage>
</organism>
<dbReference type="SUPFAM" id="SSF54001">
    <property type="entry name" value="Cysteine proteinases"/>
    <property type="match status" value="1"/>
</dbReference>
<evidence type="ECO:0000256" key="1">
    <source>
        <dbReference type="ARBA" id="ARBA00005234"/>
    </source>
</evidence>
<dbReference type="PROSITE" id="PS50600">
    <property type="entry name" value="ULP_PROTEASE"/>
    <property type="match status" value="1"/>
</dbReference>
<dbReference type="GO" id="GO:0006508">
    <property type="term" value="P:proteolysis"/>
    <property type="evidence" value="ECO:0007669"/>
    <property type="project" value="UniProtKB-KW"/>
</dbReference>
<evidence type="ECO:0000313" key="6">
    <source>
        <dbReference type="Proteomes" id="UP000076532"/>
    </source>
</evidence>
<keyword evidence="6" id="KW-1185">Reference proteome</keyword>
<dbReference type="Proteomes" id="UP000076532">
    <property type="component" value="Unassembled WGS sequence"/>
</dbReference>
<dbReference type="Pfam" id="PF02902">
    <property type="entry name" value="Peptidase_C48"/>
    <property type="match status" value="1"/>
</dbReference>
<dbReference type="AlphaFoldDB" id="A0A166GPH5"/>
<dbReference type="GO" id="GO:0008234">
    <property type="term" value="F:cysteine-type peptidase activity"/>
    <property type="evidence" value="ECO:0007669"/>
    <property type="project" value="InterPro"/>
</dbReference>
<sequence length="112" mass="12645">TVRLTRNDLERFGPGQWLNDEIINAYGQLLDAHTPGDVMFLSSFFMNKLYHDGYNGVSKWLKGVSLLTGKVRYLLFPISEPVGRGDDGHPGDHWTLGVLNCRAKEAVYYNSL</sequence>
<dbReference type="Gene3D" id="3.40.395.10">
    <property type="entry name" value="Adenoviral Proteinase, Chain A"/>
    <property type="match status" value="1"/>
</dbReference>
<name>A0A166GPH5_9AGAM</name>
<evidence type="ECO:0000256" key="2">
    <source>
        <dbReference type="ARBA" id="ARBA00022670"/>
    </source>
</evidence>